<organism evidence="1">
    <name type="scientific">Cacopsylla melanoneura</name>
    <dbReference type="NCBI Taxonomy" id="428564"/>
    <lineage>
        <taxon>Eukaryota</taxon>
        <taxon>Metazoa</taxon>
        <taxon>Ecdysozoa</taxon>
        <taxon>Arthropoda</taxon>
        <taxon>Hexapoda</taxon>
        <taxon>Insecta</taxon>
        <taxon>Pterygota</taxon>
        <taxon>Neoptera</taxon>
        <taxon>Paraneoptera</taxon>
        <taxon>Hemiptera</taxon>
        <taxon>Sternorrhyncha</taxon>
        <taxon>Psylloidea</taxon>
        <taxon>Psyllidae</taxon>
        <taxon>Psyllinae</taxon>
        <taxon>Cacopsylla</taxon>
    </lineage>
</organism>
<reference evidence="1" key="1">
    <citation type="submission" date="2021-05" db="EMBL/GenBank/DDBJ databases">
        <authorList>
            <person name="Alioto T."/>
            <person name="Alioto T."/>
            <person name="Gomez Garrido J."/>
        </authorList>
    </citation>
    <scope>NUCLEOTIDE SEQUENCE</scope>
</reference>
<protein>
    <submittedName>
        <fullName evidence="1">Uncharacterized protein</fullName>
    </submittedName>
</protein>
<dbReference type="EMBL" id="HBUF01058555">
    <property type="protein sequence ID" value="CAG6624938.1"/>
    <property type="molecule type" value="Transcribed_RNA"/>
</dbReference>
<proteinExistence type="predicted"/>
<evidence type="ECO:0000313" key="1">
    <source>
        <dbReference type="EMBL" id="CAG6734962.1"/>
    </source>
</evidence>
<dbReference type="EMBL" id="HBUF01394356">
    <property type="protein sequence ID" value="CAG6734962.1"/>
    <property type="molecule type" value="Transcribed_RNA"/>
</dbReference>
<dbReference type="AlphaFoldDB" id="A0A8D8YV73"/>
<accession>A0A8D8YV73</accession>
<name>A0A8D8YV73_9HEMI</name>
<dbReference type="EMBL" id="HBUF01394355">
    <property type="protein sequence ID" value="CAG6734961.1"/>
    <property type="molecule type" value="Transcribed_RNA"/>
</dbReference>
<sequence>MHPLFVLYPSSHIVSIPLPPPHSRPAALSTLLHSLWRNLPSRSNRTQSGRPRRPMFGSRQVLARLRVLLLQLLDAAQELPRATRPHSHGTQAARLRLVRVLDD</sequence>